<sequence>MTQKTIQRSRRTDTETESTNANYYLLAPGTSLSSRTLEQIGPNATQTVYDCQLEALVHDLAFNRSRKFHVLRVDPETNEAAVGSGDGAIHPNPVEGVSTADETVFCKNKPWSRCGRLSSDALFEIDTECLSLEKQQGSQFTIASE</sequence>
<name>A0A4S3TQ66_9EURY</name>
<accession>A0A4S3TQ66</accession>
<evidence type="ECO:0000313" key="2">
    <source>
        <dbReference type="EMBL" id="THE65830.1"/>
    </source>
</evidence>
<feature type="region of interest" description="Disordered" evidence="1">
    <location>
        <begin position="1"/>
        <end position="21"/>
    </location>
</feature>
<evidence type="ECO:0000313" key="3">
    <source>
        <dbReference type="Proteomes" id="UP000318864"/>
    </source>
</evidence>
<dbReference type="AlphaFoldDB" id="A0A4S3TQ66"/>
<proteinExistence type="predicted"/>
<comment type="caution">
    <text evidence="2">The sequence shown here is derived from an EMBL/GenBank/DDBJ whole genome shotgun (WGS) entry which is preliminary data.</text>
</comment>
<gene>
    <name evidence="2" type="ORF">D8Y22_05450</name>
</gene>
<organism evidence="2 3">
    <name type="scientific">Salinadaptatus halalkaliphilus</name>
    <dbReference type="NCBI Taxonomy" id="2419781"/>
    <lineage>
        <taxon>Archaea</taxon>
        <taxon>Methanobacteriati</taxon>
        <taxon>Methanobacteriota</taxon>
        <taxon>Stenosarchaea group</taxon>
        <taxon>Halobacteria</taxon>
        <taxon>Halobacteriales</taxon>
        <taxon>Natrialbaceae</taxon>
        <taxon>Salinadaptatus</taxon>
    </lineage>
</organism>
<dbReference type="EMBL" id="RBZW01000015">
    <property type="protein sequence ID" value="THE65830.1"/>
    <property type="molecule type" value="Genomic_DNA"/>
</dbReference>
<dbReference type="Proteomes" id="UP000318864">
    <property type="component" value="Unassembled WGS sequence"/>
</dbReference>
<reference evidence="2 3" key="1">
    <citation type="submission" date="2018-10" db="EMBL/GenBank/DDBJ databases">
        <title>Natronolimnobius sp. XQ-INN 246 isolated from Inner Mongolia Autonomous Region of China.</title>
        <authorList>
            <person name="Xue Q."/>
        </authorList>
    </citation>
    <scope>NUCLEOTIDE SEQUENCE [LARGE SCALE GENOMIC DNA]</scope>
    <source>
        <strain evidence="2 3">XQ-INN 246</strain>
    </source>
</reference>
<evidence type="ECO:0000256" key="1">
    <source>
        <dbReference type="SAM" id="MobiDB-lite"/>
    </source>
</evidence>
<keyword evidence="3" id="KW-1185">Reference proteome</keyword>
<dbReference type="RefSeq" id="WP_141463697.1">
    <property type="nucleotide sequence ID" value="NZ_RBZW01000015.1"/>
</dbReference>
<protein>
    <submittedName>
        <fullName evidence="2">Uncharacterized protein</fullName>
    </submittedName>
</protein>